<evidence type="ECO:0000256" key="1">
    <source>
        <dbReference type="ARBA" id="ARBA00001917"/>
    </source>
</evidence>
<dbReference type="GO" id="GO:0005829">
    <property type="term" value="C:cytosol"/>
    <property type="evidence" value="ECO:0007669"/>
    <property type="project" value="TreeGrafter"/>
</dbReference>
<dbReference type="CDD" id="cd02933">
    <property type="entry name" value="OYE_like_FMN"/>
    <property type="match status" value="1"/>
</dbReference>
<dbReference type="SUPFAM" id="SSF51395">
    <property type="entry name" value="FMN-linked oxidoreductases"/>
    <property type="match status" value="1"/>
</dbReference>
<evidence type="ECO:0000256" key="3">
    <source>
        <dbReference type="ARBA" id="ARBA00023002"/>
    </source>
</evidence>
<dbReference type="GO" id="GO:0016628">
    <property type="term" value="F:oxidoreductase activity, acting on the CH-CH group of donors, NAD or NADP as acceptor"/>
    <property type="evidence" value="ECO:0007669"/>
    <property type="project" value="UniProtKB-ARBA"/>
</dbReference>
<gene>
    <name evidence="5" type="ORF">AQPW35_19320</name>
</gene>
<accession>A0A480AMY9</accession>
<organism evidence="5 6">
    <name type="scientific">Pseudaquabacterium pictum</name>
    <dbReference type="NCBI Taxonomy" id="2315236"/>
    <lineage>
        <taxon>Bacteria</taxon>
        <taxon>Pseudomonadati</taxon>
        <taxon>Pseudomonadota</taxon>
        <taxon>Betaproteobacteria</taxon>
        <taxon>Burkholderiales</taxon>
        <taxon>Sphaerotilaceae</taxon>
        <taxon>Pseudaquabacterium</taxon>
    </lineage>
</organism>
<evidence type="ECO:0000256" key="2">
    <source>
        <dbReference type="ARBA" id="ARBA00005979"/>
    </source>
</evidence>
<dbReference type="Gene3D" id="3.20.20.70">
    <property type="entry name" value="Aldolase class I"/>
    <property type="match status" value="1"/>
</dbReference>
<sequence length="368" mass="38837">MTDALFTPLALGAATLQHRVVMAPLTRMRAGEGHAPTALNASYYAQRATPGGLLIAEATPVSWQGHGHPRVPGIHTAAQVAGWRLVTDAVHARGGIIYLQLWHTGRVSHSSHQPDGGAPVAPSAIAAQGGMAMDRDGRAVPYEVPRALRADEMPGLVDSFRQAAANAMAAGFDGVEIHGANGYLLEQFLQSRSNQRGDDWGGSIANRCRLHLEIASAVADEVGAARTGIRLSPWGVANDSGEDDPLPLYTHLITGLARLNLVYLHLIEPRASGTGKADIVRDGQPAVAALFRPLWPGVLIDAGGYEPAGALQAVAGGQIDAVAFGRFFISNPDLPERIRRGAALTPYHRPTFYTPGPAGYTDYPALTG</sequence>
<dbReference type="EMBL" id="BJCL01000004">
    <property type="protein sequence ID" value="GCL62851.1"/>
    <property type="molecule type" value="Genomic_DNA"/>
</dbReference>
<dbReference type="InterPro" id="IPR013785">
    <property type="entry name" value="Aldolase_TIM"/>
</dbReference>
<proteinExistence type="inferred from homology"/>
<dbReference type="InterPro" id="IPR001155">
    <property type="entry name" value="OxRdtase_FMN_N"/>
</dbReference>
<evidence type="ECO:0000313" key="5">
    <source>
        <dbReference type="EMBL" id="GCL62851.1"/>
    </source>
</evidence>
<name>A0A480AMY9_9BURK</name>
<dbReference type="GO" id="GO:0010181">
    <property type="term" value="F:FMN binding"/>
    <property type="evidence" value="ECO:0007669"/>
    <property type="project" value="InterPro"/>
</dbReference>
<dbReference type="AlphaFoldDB" id="A0A480AMY9"/>
<reference evidence="6" key="1">
    <citation type="submission" date="2019-03" db="EMBL/GenBank/DDBJ databases">
        <title>Aquabacterium pictum sp.nov., the first bacteriochlorophyll a-containing freshwater bacterium in the genus Aquabacterium of the class Betaproteobacteria.</title>
        <authorList>
            <person name="Hirose S."/>
            <person name="Tank M."/>
            <person name="Hara E."/>
            <person name="Tamaki H."/>
            <person name="Takaichi S."/>
            <person name="Haruta S."/>
            <person name="Hanada S."/>
        </authorList>
    </citation>
    <scope>NUCLEOTIDE SEQUENCE [LARGE SCALE GENOMIC DNA]</scope>
    <source>
        <strain evidence="6">W35</strain>
    </source>
</reference>
<dbReference type="OrthoDB" id="8985337at2"/>
<dbReference type="PANTHER" id="PTHR22893:SF98">
    <property type="entry name" value="OXIDOREDUCTASE"/>
    <property type="match status" value="1"/>
</dbReference>
<comment type="cofactor">
    <cofactor evidence="1">
        <name>FMN</name>
        <dbReference type="ChEBI" id="CHEBI:58210"/>
    </cofactor>
</comment>
<comment type="similarity">
    <text evidence="2">Belongs to the NADH:flavin oxidoreductase/NADH oxidase family.</text>
</comment>
<keyword evidence="3" id="KW-0560">Oxidoreductase</keyword>
<comment type="caution">
    <text evidence="5">The sequence shown here is derived from an EMBL/GenBank/DDBJ whole genome shotgun (WGS) entry which is preliminary data.</text>
</comment>
<dbReference type="RefSeq" id="WP_137732609.1">
    <property type="nucleotide sequence ID" value="NZ_BJCL01000004.1"/>
</dbReference>
<dbReference type="FunFam" id="3.20.20.70:FF:000059">
    <property type="entry name" value="N-ethylmaleimide reductase, FMN-linked"/>
    <property type="match status" value="1"/>
</dbReference>
<dbReference type="Proteomes" id="UP000301751">
    <property type="component" value="Unassembled WGS sequence"/>
</dbReference>
<feature type="domain" description="NADH:flavin oxidoreductase/NADH oxidase N-terminal" evidence="4">
    <location>
        <begin position="5"/>
        <end position="342"/>
    </location>
</feature>
<dbReference type="InterPro" id="IPR045247">
    <property type="entry name" value="Oye-like"/>
</dbReference>
<evidence type="ECO:0000259" key="4">
    <source>
        <dbReference type="Pfam" id="PF00724"/>
    </source>
</evidence>
<evidence type="ECO:0000313" key="6">
    <source>
        <dbReference type="Proteomes" id="UP000301751"/>
    </source>
</evidence>
<dbReference type="PANTHER" id="PTHR22893">
    <property type="entry name" value="NADH OXIDOREDUCTASE-RELATED"/>
    <property type="match status" value="1"/>
</dbReference>
<keyword evidence="6" id="KW-1185">Reference proteome</keyword>
<dbReference type="Pfam" id="PF00724">
    <property type="entry name" value="Oxidored_FMN"/>
    <property type="match status" value="1"/>
</dbReference>
<protein>
    <submittedName>
        <fullName evidence="5">Alkene reductase</fullName>
    </submittedName>
</protein>